<keyword evidence="3" id="KW-1185">Reference proteome</keyword>
<feature type="region of interest" description="Disordered" evidence="1">
    <location>
        <begin position="25"/>
        <end position="50"/>
    </location>
</feature>
<evidence type="ECO:0000313" key="2">
    <source>
        <dbReference type="EMBL" id="MBW0540579.1"/>
    </source>
</evidence>
<reference evidence="2" key="1">
    <citation type="submission" date="2021-03" db="EMBL/GenBank/DDBJ databases">
        <title>Draft genome sequence of rust myrtle Austropuccinia psidii MF-1, a brazilian biotype.</title>
        <authorList>
            <person name="Quecine M.C."/>
            <person name="Pachon D.M.R."/>
            <person name="Bonatelli M.L."/>
            <person name="Correr F.H."/>
            <person name="Franceschini L.M."/>
            <person name="Leite T.F."/>
            <person name="Margarido G.R.A."/>
            <person name="Almeida C.A."/>
            <person name="Ferrarezi J.A."/>
            <person name="Labate C.A."/>
        </authorList>
    </citation>
    <scope>NUCLEOTIDE SEQUENCE</scope>
    <source>
        <strain evidence="2">MF-1</strain>
    </source>
</reference>
<comment type="caution">
    <text evidence="2">The sequence shown here is derived from an EMBL/GenBank/DDBJ whole genome shotgun (WGS) entry which is preliminary data.</text>
</comment>
<sequence>MDNTPVGSPLPILLPQLRLLPLMFTRPPQRTPVQSPSHSNNDPPQEFTDLRPTLMIPRAIVSKSINRIMLEHCRLLHMIPFVEATH</sequence>
<accession>A0A9Q3IJ19</accession>
<dbReference type="EMBL" id="AVOT02045222">
    <property type="protein sequence ID" value="MBW0540579.1"/>
    <property type="molecule type" value="Genomic_DNA"/>
</dbReference>
<dbReference type="AlphaFoldDB" id="A0A9Q3IJ19"/>
<protein>
    <submittedName>
        <fullName evidence="2">Uncharacterized protein</fullName>
    </submittedName>
</protein>
<organism evidence="2 3">
    <name type="scientific">Austropuccinia psidii MF-1</name>
    <dbReference type="NCBI Taxonomy" id="1389203"/>
    <lineage>
        <taxon>Eukaryota</taxon>
        <taxon>Fungi</taxon>
        <taxon>Dikarya</taxon>
        <taxon>Basidiomycota</taxon>
        <taxon>Pucciniomycotina</taxon>
        <taxon>Pucciniomycetes</taxon>
        <taxon>Pucciniales</taxon>
        <taxon>Sphaerophragmiaceae</taxon>
        <taxon>Austropuccinia</taxon>
    </lineage>
</organism>
<gene>
    <name evidence="2" type="ORF">O181_080294</name>
</gene>
<proteinExistence type="predicted"/>
<dbReference type="Proteomes" id="UP000765509">
    <property type="component" value="Unassembled WGS sequence"/>
</dbReference>
<evidence type="ECO:0000256" key="1">
    <source>
        <dbReference type="SAM" id="MobiDB-lite"/>
    </source>
</evidence>
<feature type="compositionally biased region" description="Polar residues" evidence="1">
    <location>
        <begin position="31"/>
        <end position="43"/>
    </location>
</feature>
<evidence type="ECO:0000313" key="3">
    <source>
        <dbReference type="Proteomes" id="UP000765509"/>
    </source>
</evidence>
<name>A0A9Q3IJ19_9BASI</name>